<feature type="region of interest" description="Disordered" evidence="3">
    <location>
        <begin position="57"/>
        <end position="78"/>
    </location>
</feature>
<evidence type="ECO:0000256" key="3">
    <source>
        <dbReference type="SAM" id="MobiDB-lite"/>
    </source>
</evidence>
<feature type="compositionally biased region" description="Polar residues" evidence="3">
    <location>
        <begin position="583"/>
        <end position="604"/>
    </location>
</feature>
<protein>
    <recommendedName>
        <fullName evidence="4">Zn(2)-C6 fungal-type domain-containing protein</fullName>
    </recommendedName>
</protein>
<dbReference type="EMBL" id="ATAM02000003">
    <property type="protein sequence ID" value="KAL0252925.1"/>
    <property type="molecule type" value="Genomic_DNA"/>
</dbReference>
<dbReference type="Pfam" id="PF04082">
    <property type="entry name" value="Fungal_trans"/>
    <property type="match status" value="1"/>
</dbReference>
<dbReference type="Gene3D" id="4.10.240.10">
    <property type="entry name" value="Zn(2)-C6 fungal-type DNA-binding domain"/>
    <property type="match status" value="1"/>
</dbReference>
<evidence type="ECO:0000256" key="2">
    <source>
        <dbReference type="ARBA" id="ARBA00023242"/>
    </source>
</evidence>
<keyword evidence="2" id="KW-0539">Nucleus</keyword>
<dbReference type="InterPro" id="IPR036864">
    <property type="entry name" value="Zn2-C6_fun-type_DNA-bd_sf"/>
</dbReference>
<dbReference type="SUPFAM" id="SSF57701">
    <property type="entry name" value="Zn2/Cys6 DNA-binding domain"/>
    <property type="match status" value="1"/>
</dbReference>
<feature type="region of interest" description="Disordered" evidence="3">
    <location>
        <begin position="581"/>
        <end position="760"/>
    </location>
</feature>
<gene>
    <name evidence="5" type="ORF">I308_102318</name>
</gene>
<dbReference type="PROSITE" id="PS50048">
    <property type="entry name" value="ZN2_CY6_FUNGAL_2"/>
    <property type="match status" value="1"/>
</dbReference>
<dbReference type="PANTHER" id="PTHR46910">
    <property type="entry name" value="TRANSCRIPTION FACTOR PDR1"/>
    <property type="match status" value="1"/>
</dbReference>
<dbReference type="SMART" id="SM00066">
    <property type="entry name" value="GAL4"/>
    <property type="match status" value="1"/>
</dbReference>
<reference evidence="6" key="1">
    <citation type="submission" date="2015-01" db="EMBL/GenBank/DDBJ databases">
        <title>The Genome Sequence of Cryptococcus gattii MMRL2647.</title>
        <authorList>
            <consortium name="The Broad Institute Genomics Platform"/>
            <person name="Cuomo C."/>
            <person name="Litvintseva A."/>
            <person name="Chen Y."/>
            <person name="Heitman J."/>
            <person name="Sun S."/>
            <person name="Springer D."/>
            <person name="Dromer F."/>
            <person name="Young S."/>
            <person name="Zeng Q."/>
            <person name="Gargeya S."/>
            <person name="Abouelleil A."/>
            <person name="Alvarado L."/>
            <person name="Chapman S.B."/>
            <person name="Gainer-Dewar J."/>
            <person name="Goldberg J."/>
            <person name="Griggs A."/>
            <person name="Gujja S."/>
            <person name="Hansen M."/>
            <person name="Howarth C."/>
            <person name="Imamovic A."/>
            <person name="Larimer J."/>
            <person name="Murphy C."/>
            <person name="Naylor J."/>
            <person name="Pearson M."/>
            <person name="Priest M."/>
            <person name="Roberts A."/>
            <person name="Saif S."/>
            <person name="Shea T."/>
            <person name="Sykes S."/>
            <person name="Wortman J."/>
            <person name="Nusbaum C."/>
            <person name="Birren B."/>
        </authorList>
    </citation>
    <scope>NUCLEOTIDE SEQUENCE [LARGE SCALE GENOMIC DNA]</scope>
    <source>
        <strain evidence="6">IND107</strain>
    </source>
</reference>
<feature type="compositionally biased region" description="Low complexity" evidence="3">
    <location>
        <begin position="642"/>
        <end position="658"/>
    </location>
</feature>
<dbReference type="InterPro" id="IPR007219">
    <property type="entry name" value="XnlR_reg_dom"/>
</dbReference>
<keyword evidence="1" id="KW-0479">Metal-binding</keyword>
<evidence type="ECO:0000259" key="4">
    <source>
        <dbReference type="PROSITE" id="PS50048"/>
    </source>
</evidence>
<feature type="compositionally biased region" description="Polar residues" evidence="3">
    <location>
        <begin position="613"/>
        <end position="628"/>
    </location>
</feature>
<feature type="domain" description="Zn(2)-C6 fungal-type" evidence="4">
    <location>
        <begin position="23"/>
        <end position="55"/>
    </location>
</feature>
<dbReference type="Pfam" id="PF00172">
    <property type="entry name" value="Zn_clus"/>
    <property type="match status" value="1"/>
</dbReference>
<comment type="caution">
    <text evidence="5">The sequence shown here is derived from an EMBL/GenBank/DDBJ whole genome shotgun (WGS) entry which is preliminary data.</text>
</comment>
<dbReference type="CDD" id="cd00067">
    <property type="entry name" value="GAL4"/>
    <property type="match status" value="1"/>
</dbReference>
<evidence type="ECO:0000256" key="1">
    <source>
        <dbReference type="ARBA" id="ARBA00022723"/>
    </source>
</evidence>
<organism evidence="5 6">
    <name type="scientific">Cryptococcus tetragattii IND107</name>
    <dbReference type="NCBI Taxonomy" id="1296105"/>
    <lineage>
        <taxon>Eukaryota</taxon>
        <taxon>Fungi</taxon>
        <taxon>Dikarya</taxon>
        <taxon>Basidiomycota</taxon>
        <taxon>Agaricomycotina</taxon>
        <taxon>Tremellomycetes</taxon>
        <taxon>Tremellales</taxon>
        <taxon>Cryptococcaceae</taxon>
        <taxon>Cryptococcus</taxon>
        <taxon>Cryptococcus gattii species complex</taxon>
    </lineage>
</organism>
<dbReference type="InterPro" id="IPR050987">
    <property type="entry name" value="AtrR-like"/>
</dbReference>
<feature type="compositionally biased region" description="Polar residues" evidence="3">
    <location>
        <begin position="741"/>
        <end position="760"/>
    </location>
</feature>
<evidence type="ECO:0000313" key="5">
    <source>
        <dbReference type="EMBL" id="KAL0252925.1"/>
    </source>
</evidence>
<dbReference type="Proteomes" id="UP000054399">
    <property type="component" value="Unassembled WGS sequence"/>
</dbReference>
<sequence>MSNDESKTNQQQAPLKRRRITRACDRCHRGGIRCAASSDPSVCAPCADFGSECTYNRPMKRRGPPPSKGRENQSSSLDTPLTRWTLPLLSDNWTYREVASHSQIETLVEAYYAIVYPIYPMFHWPTFTANIRRRVYTTYPAFHALTMSVCAIASARLRDGAVPSPHSSTPTSDPPPPTSEIFYQAAVSSYPRDITTASDFDYKRAKPLLATLAIQYGQIPAVHAHIGDYMTLCAIDGFHNESRWPNDLNEIEVQERRRLFWLAYQLDVYAATTWGAIIRHRESQSTVLYPAEVYSDEEITPAGIVKSVNPAHPASFWRGWNFVTDLYRILEHAVTKLRARNQTFDAGNQIAALFSEGRMGSGAEFKPGDLLLLVERLYHALPPELRGTSEMTGDVDKDRYGFQAANILVTMQTMKMVVAGMAEWSVEQRCSIAGELLDAFATVPRAYIQAISTPLLHHLAGVGHLLASIIHSPLSPAAYLHVRTVLLSMADLLSSLESHLTSTGGIAPKLREHVERIDRYMTSATEGNGRLATVAFPIHNAQTRHHLATPHAAKGTTPTNPFPLRNISAVSGTASSVAGIDSSGMSTDTNSSNVNATSKPSKNANADMYNPSPLGSANTEFQLESNATPSSSSLPLPPLSRPPASRIPNTVLPSSSSTVPPPMHLPFGGVGASVRDIGTGESLQRREPPVIAPSSSRSSRSTPSQISPRFVDASLVSHRDRPPSIGQPQDSMSGLPPPFQPHSQNQSQNRTPHNQPQQQVESPFHLTISNFPPESQQPAYQLPDDLFVDWPFLFNEFGFQGDAFDFLSSGIGGGGGGTGGEGTGAGMFDGVQAEASGGTTPVGNFRGAPTAGSEGRIPSVLEGANLQRSADSTEIGDFLSSLGTKSHNGGV</sequence>
<dbReference type="PANTHER" id="PTHR46910:SF18">
    <property type="entry name" value="ZN(II)2CYS6 TRANSCRIPTION FACTOR (EUROFUNG)"/>
    <property type="match status" value="1"/>
</dbReference>
<dbReference type="CDD" id="cd12148">
    <property type="entry name" value="fungal_TF_MHR"/>
    <property type="match status" value="1"/>
</dbReference>
<proteinExistence type="predicted"/>
<evidence type="ECO:0000313" key="6">
    <source>
        <dbReference type="Proteomes" id="UP000054399"/>
    </source>
</evidence>
<feature type="compositionally biased region" description="Low complexity" evidence="3">
    <location>
        <begin position="693"/>
        <end position="709"/>
    </location>
</feature>
<reference evidence="5 6" key="2">
    <citation type="submission" date="2024-01" db="EMBL/GenBank/DDBJ databases">
        <title>Comparative genomics of Cryptococcus and Kwoniella reveals pathogenesis evolution and contrasting modes of karyotype evolution via chromosome fusion or intercentromeric recombination.</title>
        <authorList>
            <person name="Coelho M.A."/>
            <person name="David-Palma M."/>
            <person name="Shea T."/>
            <person name="Bowers K."/>
            <person name="Mcginley-Smith S."/>
            <person name="Mohammad A.W."/>
            <person name="Gnirke A."/>
            <person name="Yurkov A.M."/>
            <person name="Nowrousian M."/>
            <person name="Sun S."/>
            <person name="Cuomo C.A."/>
            <person name="Heitman J."/>
        </authorList>
    </citation>
    <scope>NUCLEOTIDE SEQUENCE [LARGE SCALE GENOMIC DNA]</scope>
    <source>
        <strain evidence="5 6">IND107</strain>
    </source>
</reference>
<dbReference type="GeneID" id="91989176"/>
<dbReference type="RefSeq" id="XP_066615645.1">
    <property type="nucleotide sequence ID" value="XM_066756868.1"/>
</dbReference>
<name>A0ABR3BX16_9TREE</name>
<keyword evidence="6" id="KW-1185">Reference proteome</keyword>
<dbReference type="InterPro" id="IPR001138">
    <property type="entry name" value="Zn2Cys6_DnaBD"/>
</dbReference>
<accession>A0ABR3BX16</accession>